<organism evidence="11 12">
    <name type="scientific">Veillonella montpellierensis DNF00314</name>
    <dbReference type="NCBI Taxonomy" id="1401067"/>
    <lineage>
        <taxon>Bacteria</taxon>
        <taxon>Bacillati</taxon>
        <taxon>Bacillota</taxon>
        <taxon>Negativicutes</taxon>
        <taxon>Veillonellales</taxon>
        <taxon>Veillonellaceae</taxon>
        <taxon>Veillonella</taxon>
    </lineage>
</organism>
<dbReference type="InterPro" id="IPR003691">
    <property type="entry name" value="FluC"/>
</dbReference>
<evidence type="ECO:0000256" key="4">
    <source>
        <dbReference type="ARBA" id="ARBA00022989"/>
    </source>
</evidence>
<evidence type="ECO:0000256" key="1">
    <source>
        <dbReference type="ARBA" id="ARBA00004651"/>
    </source>
</evidence>
<dbReference type="PANTHER" id="PTHR28259">
    <property type="entry name" value="FLUORIDE EXPORT PROTEIN 1-RELATED"/>
    <property type="match status" value="1"/>
</dbReference>
<reference evidence="11 12" key="1">
    <citation type="submission" date="2014-07" db="EMBL/GenBank/DDBJ databases">
        <authorList>
            <person name="McCorrison J."/>
            <person name="Sanka R."/>
            <person name="Torralba M."/>
            <person name="Gillis M."/>
            <person name="Haft D.H."/>
            <person name="Methe B."/>
            <person name="Sutton G."/>
            <person name="Nelson K.E."/>
        </authorList>
    </citation>
    <scope>NUCLEOTIDE SEQUENCE [LARGE SCALE GENOMIC DNA]</scope>
    <source>
        <strain evidence="11 12">DNF00314</strain>
    </source>
</reference>
<feature type="transmembrane region" description="Helical" evidence="10">
    <location>
        <begin position="31"/>
        <end position="55"/>
    </location>
</feature>
<comment type="catalytic activity">
    <reaction evidence="8">
        <text>fluoride(in) = fluoride(out)</text>
        <dbReference type="Rhea" id="RHEA:76159"/>
        <dbReference type="ChEBI" id="CHEBI:17051"/>
    </reaction>
    <physiologicalReaction direction="left-to-right" evidence="8">
        <dbReference type="Rhea" id="RHEA:76160"/>
    </physiologicalReaction>
</comment>
<evidence type="ECO:0000313" key="11">
    <source>
        <dbReference type="EMBL" id="KGF46436.1"/>
    </source>
</evidence>
<dbReference type="eggNOG" id="COG0239">
    <property type="taxonomic scope" value="Bacteria"/>
</dbReference>
<feature type="transmembrane region" description="Helical" evidence="10">
    <location>
        <begin position="94"/>
        <end position="120"/>
    </location>
</feature>
<dbReference type="Pfam" id="PF02537">
    <property type="entry name" value="CRCB"/>
    <property type="match status" value="1"/>
</dbReference>
<comment type="caution">
    <text evidence="11">The sequence shown here is derived from an EMBL/GenBank/DDBJ whole genome shotgun (WGS) entry which is preliminary data.</text>
</comment>
<comment type="similarity">
    <text evidence="7 10">Belongs to the fluoride channel Fluc/FEX (TC 1.A.43) family.</text>
</comment>
<comment type="subcellular location">
    <subcellularLocation>
        <location evidence="1 10">Cell membrane</location>
        <topology evidence="1 10">Multi-pass membrane protein</topology>
    </subcellularLocation>
</comment>
<keyword evidence="2 10" id="KW-1003">Cell membrane</keyword>
<name>A0A096AIN2_9FIRM</name>
<feature type="transmembrane region" description="Helical" evidence="10">
    <location>
        <begin position="67"/>
        <end position="88"/>
    </location>
</feature>
<keyword evidence="4 10" id="KW-1133">Transmembrane helix</keyword>
<dbReference type="NCBIfam" id="TIGR00494">
    <property type="entry name" value="crcB"/>
    <property type="match status" value="1"/>
</dbReference>
<keyword evidence="3 10" id="KW-0812">Transmembrane</keyword>
<evidence type="ECO:0000256" key="6">
    <source>
        <dbReference type="ARBA" id="ARBA00023303"/>
    </source>
</evidence>
<feature type="binding site" evidence="10">
    <location>
        <position position="75"/>
    </location>
    <ligand>
        <name>Na(+)</name>
        <dbReference type="ChEBI" id="CHEBI:29101"/>
        <note>structural</note>
    </ligand>
</feature>
<evidence type="ECO:0000256" key="7">
    <source>
        <dbReference type="ARBA" id="ARBA00035120"/>
    </source>
</evidence>
<evidence type="ECO:0000313" key="12">
    <source>
        <dbReference type="Proteomes" id="UP000029628"/>
    </source>
</evidence>
<evidence type="ECO:0000256" key="8">
    <source>
        <dbReference type="ARBA" id="ARBA00035585"/>
    </source>
</evidence>
<keyword evidence="5 10" id="KW-0472">Membrane</keyword>
<comment type="activity regulation">
    <text evidence="10">Na(+) is not transported, but it plays an essential structural role and its presence is essential for fluoride channel function.</text>
</comment>
<evidence type="ECO:0000256" key="10">
    <source>
        <dbReference type="HAMAP-Rule" id="MF_00454"/>
    </source>
</evidence>
<dbReference type="Proteomes" id="UP000029628">
    <property type="component" value="Unassembled WGS sequence"/>
</dbReference>
<evidence type="ECO:0000256" key="3">
    <source>
        <dbReference type="ARBA" id="ARBA00022692"/>
    </source>
</evidence>
<dbReference type="HAMAP" id="MF_00454">
    <property type="entry name" value="FluC"/>
    <property type="match status" value="1"/>
</dbReference>
<dbReference type="AlphaFoldDB" id="A0A096AIN2"/>
<keyword evidence="10" id="KW-0406">Ion transport</keyword>
<dbReference type="GO" id="GO:0005886">
    <property type="term" value="C:plasma membrane"/>
    <property type="evidence" value="ECO:0007669"/>
    <property type="project" value="UniProtKB-SubCell"/>
</dbReference>
<evidence type="ECO:0000256" key="9">
    <source>
        <dbReference type="ARBA" id="ARBA00049940"/>
    </source>
</evidence>
<evidence type="ECO:0000256" key="2">
    <source>
        <dbReference type="ARBA" id="ARBA00022475"/>
    </source>
</evidence>
<comment type="function">
    <text evidence="9 10">Fluoride-specific ion channel. Important for reducing fluoride concentration in the cell, thus reducing its toxicity.</text>
</comment>
<protein>
    <recommendedName>
        <fullName evidence="10">Fluoride-specific ion channel FluC</fullName>
    </recommendedName>
</protein>
<dbReference type="GO" id="GO:0140114">
    <property type="term" value="P:cellular detoxification of fluoride"/>
    <property type="evidence" value="ECO:0007669"/>
    <property type="project" value="UniProtKB-UniRule"/>
</dbReference>
<keyword evidence="10" id="KW-0915">Sodium</keyword>
<accession>A0A096AIN2</accession>
<sequence>MMKLLMIAIGGALGAICRVYGSDWIQQRNYYGIPCGTIAVNLLGALLIGLCLGYMSARPDMPVWVKFLVVSGGLGGFTTFSTCMYEAIELVMVGQYLHAACYIGIQFIAGLVLCFIGISISKLLV</sequence>
<keyword evidence="6 10" id="KW-0407">Ion channel</keyword>
<proteinExistence type="inferred from homology"/>
<dbReference type="GO" id="GO:0046872">
    <property type="term" value="F:metal ion binding"/>
    <property type="evidence" value="ECO:0007669"/>
    <property type="project" value="UniProtKB-KW"/>
</dbReference>
<feature type="binding site" evidence="10">
    <location>
        <position position="78"/>
    </location>
    <ligand>
        <name>Na(+)</name>
        <dbReference type="ChEBI" id="CHEBI:29101"/>
        <note>structural</note>
    </ligand>
</feature>
<keyword evidence="10" id="KW-0813">Transport</keyword>
<evidence type="ECO:0000256" key="5">
    <source>
        <dbReference type="ARBA" id="ARBA00023136"/>
    </source>
</evidence>
<keyword evidence="10" id="KW-0479">Metal-binding</keyword>
<dbReference type="GO" id="GO:0062054">
    <property type="term" value="F:fluoride channel activity"/>
    <property type="evidence" value="ECO:0007669"/>
    <property type="project" value="UniProtKB-UniRule"/>
</dbReference>
<dbReference type="PANTHER" id="PTHR28259:SF1">
    <property type="entry name" value="FLUORIDE EXPORT PROTEIN 1-RELATED"/>
    <property type="match status" value="1"/>
</dbReference>
<keyword evidence="12" id="KW-1185">Reference proteome</keyword>
<gene>
    <name evidence="10" type="primary">fluC</name>
    <name evidence="10" type="synonym">crcB</name>
    <name evidence="11" type="ORF">HMPREF0872_08290</name>
</gene>
<dbReference type="EMBL" id="JRNT01000040">
    <property type="protein sequence ID" value="KGF46436.1"/>
    <property type="molecule type" value="Genomic_DNA"/>
</dbReference>